<protein>
    <submittedName>
        <fullName evidence="3">Response regulator</fullName>
    </submittedName>
</protein>
<dbReference type="Pfam" id="PF00072">
    <property type="entry name" value="Response_reg"/>
    <property type="match status" value="1"/>
</dbReference>
<organism evidence="3 4">
    <name type="scientific">Aequorivita iocasae</name>
    <dbReference type="NCBI Taxonomy" id="2803865"/>
    <lineage>
        <taxon>Bacteria</taxon>
        <taxon>Pseudomonadati</taxon>
        <taxon>Bacteroidota</taxon>
        <taxon>Flavobacteriia</taxon>
        <taxon>Flavobacteriales</taxon>
        <taxon>Flavobacteriaceae</taxon>
        <taxon>Aequorivita</taxon>
    </lineage>
</organism>
<dbReference type="RefSeq" id="WP_202337200.1">
    <property type="nucleotide sequence ID" value="NZ_CP068439.1"/>
</dbReference>
<dbReference type="SMART" id="SM00448">
    <property type="entry name" value="REC"/>
    <property type="match status" value="1"/>
</dbReference>
<dbReference type="Proteomes" id="UP000629420">
    <property type="component" value="Chromosome"/>
</dbReference>
<name>A0ABX7DX08_9FLAO</name>
<reference evidence="3 4" key="1">
    <citation type="submission" date="2021-01" db="EMBL/GenBank/DDBJ databases">
        <title>Aequorivita sp. strain KX20305, a bacterium isolated from the sediment collected at a cold seep field in South China Sea.</title>
        <authorList>
            <person name="Zhang H."/>
            <person name="Li C."/>
        </authorList>
    </citation>
    <scope>NUCLEOTIDE SEQUENCE [LARGE SCALE GENOMIC DNA]</scope>
    <source>
        <strain evidence="3 4">KX20305</strain>
    </source>
</reference>
<dbReference type="InterPro" id="IPR052893">
    <property type="entry name" value="TCS_response_regulator"/>
</dbReference>
<dbReference type="SUPFAM" id="SSF52172">
    <property type="entry name" value="CheY-like"/>
    <property type="match status" value="1"/>
</dbReference>
<feature type="domain" description="Response regulatory" evidence="2">
    <location>
        <begin position="4"/>
        <end position="124"/>
    </location>
</feature>
<dbReference type="EMBL" id="CP068439">
    <property type="protein sequence ID" value="QQX77299.1"/>
    <property type="molecule type" value="Genomic_DNA"/>
</dbReference>
<dbReference type="InterPro" id="IPR001789">
    <property type="entry name" value="Sig_transdc_resp-reg_receiver"/>
</dbReference>
<evidence type="ECO:0000313" key="4">
    <source>
        <dbReference type="Proteomes" id="UP000629420"/>
    </source>
</evidence>
<keyword evidence="4" id="KW-1185">Reference proteome</keyword>
<accession>A0ABX7DX08</accession>
<dbReference type="Gene3D" id="3.40.50.2300">
    <property type="match status" value="1"/>
</dbReference>
<gene>
    <name evidence="3" type="ORF">JK629_03235</name>
</gene>
<feature type="modified residue" description="4-aspartylphosphate" evidence="1">
    <location>
        <position position="57"/>
    </location>
</feature>
<evidence type="ECO:0000259" key="2">
    <source>
        <dbReference type="PROSITE" id="PS50110"/>
    </source>
</evidence>
<proteinExistence type="predicted"/>
<sequence length="124" mass="14564">MTIQILLIDDDPVVNFIHSRIIQDKFPDHPIFTFQNGLTAIEYIKQNSHYSYLIFLDINMPIMDGWEFLETIAEDETNYDLQIHVLTSSLDQEDKSRASNNKQILSYINKPLKSNNLKDLLKYK</sequence>
<dbReference type="PROSITE" id="PS50110">
    <property type="entry name" value="RESPONSE_REGULATORY"/>
    <property type="match status" value="1"/>
</dbReference>
<dbReference type="InterPro" id="IPR011006">
    <property type="entry name" value="CheY-like_superfamily"/>
</dbReference>
<dbReference type="PANTHER" id="PTHR44520">
    <property type="entry name" value="RESPONSE REGULATOR RCP1-RELATED"/>
    <property type="match status" value="1"/>
</dbReference>
<keyword evidence="1" id="KW-0597">Phosphoprotein</keyword>
<evidence type="ECO:0000256" key="1">
    <source>
        <dbReference type="PROSITE-ProRule" id="PRU00169"/>
    </source>
</evidence>
<evidence type="ECO:0000313" key="3">
    <source>
        <dbReference type="EMBL" id="QQX77299.1"/>
    </source>
</evidence>
<dbReference type="PANTHER" id="PTHR44520:SF2">
    <property type="entry name" value="RESPONSE REGULATOR RCP1"/>
    <property type="match status" value="1"/>
</dbReference>